<organism evidence="6">
    <name type="scientific">anaerobic digester metagenome</name>
    <dbReference type="NCBI Taxonomy" id="1263854"/>
    <lineage>
        <taxon>unclassified sequences</taxon>
        <taxon>metagenomes</taxon>
        <taxon>ecological metagenomes</taxon>
    </lineage>
</organism>
<dbReference type="GO" id="GO:0008609">
    <property type="term" value="F:alkylglycerone-phosphate synthase activity"/>
    <property type="evidence" value="ECO:0007669"/>
    <property type="project" value="InterPro"/>
</dbReference>
<dbReference type="Gene3D" id="1.10.45.10">
    <property type="entry name" value="Vanillyl-alcohol Oxidase, Chain A, domain 4"/>
    <property type="match status" value="1"/>
</dbReference>
<evidence type="ECO:0000313" key="6">
    <source>
        <dbReference type="EMBL" id="VFU15537.1"/>
    </source>
</evidence>
<name>A0A485M106_9ZZZZ</name>
<comment type="cofactor">
    <cofactor evidence="1">
        <name>FAD</name>
        <dbReference type="ChEBI" id="CHEBI:57692"/>
    </cofactor>
</comment>
<evidence type="ECO:0000256" key="2">
    <source>
        <dbReference type="ARBA" id="ARBA00008000"/>
    </source>
</evidence>
<dbReference type="InterPro" id="IPR025650">
    <property type="entry name" value="Alkyl-DHAP_Synthase"/>
</dbReference>
<dbReference type="PROSITE" id="PS51387">
    <property type="entry name" value="FAD_PCMH"/>
    <property type="match status" value="1"/>
</dbReference>
<dbReference type="EC" id="1.-.-.-" evidence="6"/>
<dbReference type="Gene3D" id="3.30.465.10">
    <property type="match status" value="1"/>
</dbReference>
<sequence>MLGKKKFRPDWTECAPESGSIRSIVKYGSPHAFKHPSDGWVAMMMDEFGMTREDFSRKQDEGAGRAVLGRPVGLDERHVEHLKSIVRPENVCTDDYSRIKYACGKTTEELMELRKGIVPQVADVVVHPRDKHEVGRIVAYCNEHTIPVSVFAAGSSVNFGVRPAQGGVSLVMSTHMNKLLEINETNQTARVQPGMFGPAYEEALNKAPERFGASRRYTCGHFPQSFEYSTVGGWVVTLGSGQASTYYGDACDIVLSQEYVTPVGTFRTREFPAAATGPKVNDIMKGSEGAFGILVEVTMKIFRYMPENRRYFSFMFPSWDAAVDASREIMQGEFGRPAVYRISDPEETDRGLKLYGIPSLVDAFLIRRGYRPMERCLCLGTVEGEGGYTRHVWKKIRKICRGYGALYLTGYASRKWEKTRFTEPYMREDLQDFGIQIDTLETSVTWDNLHAVHQGVRAYIKARPKTMCMAHASHFYPQGTNLYFIFIMKTSDVEEFRSFQRGVIEAIMKSGGSLSHHHGIGRMMAPYLEEYLGKEQMEVLKSLKRHFDPRNIMNPGGQLGLDLPGDERKSVGS</sequence>
<dbReference type="SUPFAM" id="SSF55103">
    <property type="entry name" value="FAD-linked oxidases, C-terminal domain"/>
    <property type="match status" value="1"/>
</dbReference>
<dbReference type="FunFam" id="1.10.45.10:FF:000001">
    <property type="entry name" value="D-lactate dehydrogenase mitochondrial"/>
    <property type="match status" value="1"/>
</dbReference>
<keyword evidence="4" id="KW-0274">FAD</keyword>
<dbReference type="SUPFAM" id="SSF56176">
    <property type="entry name" value="FAD-binding/transporter-associated domain-like"/>
    <property type="match status" value="1"/>
</dbReference>
<dbReference type="InterPro" id="IPR016169">
    <property type="entry name" value="FAD-bd_PCMH_sub2"/>
</dbReference>
<dbReference type="InterPro" id="IPR016166">
    <property type="entry name" value="FAD-bd_PCMH"/>
</dbReference>
<evidence type="ECO:0000256" key="1">
    <source>
        <dbReference type="ARBA" id="ARBA00001974"/>
    </source>
</evidence>
<reference evidence="6" key="1">
    <citation type="submission" date="2019-03" db="EMBL/GenBank/DDBJ databases">
        <authorList>
            <person name="Hao L."/>
        </authorList>
    </citation>
    <scope>NUCLEOTIDE SEQUENCE</scope>
</reference>
<evidence type="ECO:0000256" key="3">
    <source>
        <dbReference type="ARBA" id="ARBA00022630"/>
    </source>
</evidence>
<comment type="similarity">
    <text evidence="2">Belongs to the FAD-binding oxidoreductase/transferase type 4 family.</text>
</comment>
<dbReference type="Pfam" id="PF02913">
    <property type="entry name" value="FAD-oxidase_C"/>
    <property type="match status" value="1"/>
</dbReference>
<dbReference type="EMBL" id="CAADRM010000106">
    <property type="protein sequence ID" value="VFU15537.1"/>
    <property type="molecule type" value="Genomic_DNA"/>
</dbReference>
<dbReference type="Pfam" id="PF01565">
    <property type="entry name" value="FAD_binding_4"/>
    <property type="match status" value="1"/>
</dbReference>
<dbReference type="PANTHER" id="PTHR46568">
    <property type="entry name" value="ALKYLDIHYDROXYACETONEPHOSPHATE SYNTHASE, PEROXISOMAL"/>
    <property type="match status" value="1"/>
</dbReference>
<dbReference type="InterPro" id="IPR016171">
    <property type="entry name" value="Vanillyl_alc_oxidase_C-sub2"/>
</dbReference>
<feature type="domain" description="FAD-binding PCMH-type" evidence="5">
    <location>
        <begin position="117"/>
        <end position="304"/>
    </location>
</feature>
<dbReference type="InterPro" id="IPR004113">
    <property type="entry name" value="FAD-bd_oxidored_4_C"/>
</dbReference>
<dbReference type="InterPro" id="IPR016164">
    <property type="entry name" value="FAD-linked_Oxase-like_C"/>
</dbReference>
<dbReference type="InterPro" id="IPR006094">
    <property type="entry name" value="Oxid_FAD_bind_N"/>
</dbReference>
<keyword evidence="6" id="KW-0560">Oxidoreductase</keyword>
<keyword evidence="3" id="KW-0285">Flavoprotein</keyword>
<gene>
    <name evidence="6" type="ORF">SCFA_420014</name>
</gene>
<dbReference type="PANTHER" id="PTHR46568:SF1">
    <property type="entry name" value="ALKYLDIHYDROXYACETONEPHOSPHATE SYNTHASE, PEROXISOMAL"/>
    <property type="match status" value="1"/>
</dbReference>
<dbReference type="GO" id="GO:0071949">
    <property type="term" value="F:FAD binding"/>
    <property type="evidence" value="ECO:0007669"/>
    <property type="project" value="InterPro"/>
</dbReference>
<dbReference type="Gene3D" id="3.30.43.10">
    <property type="entry name" value="Uridine Diphospho-n-acetylenolpyruvylglucosamine Reductase, domain 2"/>
    <property type="match status" value="1"/>
</dbReference>
<dbReference type="AlphaFoldDB" id="A0A485M106"/>
<evidence type="ECO:0000259" key="5">
    <source>
        <dbReference type="PROSITE" id="PS51387"/>
    </source>
</evidence>
<protein>
    <submittedName>
        <fullName evidence="6">Putative FAD-linked oxidoreductase</fullName>
        <ecNumber evidence="6">1.-.-.-</ecNumber>
    </submittedName>
</protein>
<dbReference type="Gene3D" id="3.30.300.330">
    <property type="match status" value="1"/>
</dbReference>
<dbReference type="GO" id="GO:0016491">
    <property type="term" value="F:oxidoreductase activity"/>
    <property type="evidence" value="ECO:0007669"/>
    <property type="project" value="UniProtKB-KW"/>
</dbReference>
<accession>A0A485M106</accession>
<dbReference type="InterPro" id="IPR036318">
    <property type="entry name" value="FAD-bd_PCMH-like_sf"/>
</dbReference>
<dbReference type="Gene3D" id="3.30.70.3450">
    <property type="match status" value="1"/>
</dbReference>
<proteinExistence type="inferred from homology"/>
<dbReference type="GO" id="GO:0005777">
    <property type="term" value="C:peroxisome"/>
    <property type="evidence" value="ECO:0007669"/>
    <property type="project" value="UniProtKB-ARBA"/>
</dbReference>
<dbReference type="InterPro" id="IPR016167">
    <property type="entry name" value="FAD-bd_PCMH_sub1"/>
</dbReference>
<evidence type="ECO:0000256" key="4">
    <source>
        <dbReference type="ARBA" id="ARBA00022827"/>
    </source>
</evidence>
<dbReference type="GO" id="GO:0008610">
    <property type="term" value="P:lipid biosynthetic process"/>
    <property type="evidence" value="ECO:0007669"/>
    <property type="project" value="InterPro"/>
</dbReference>